<comment type="caution">
    <text evidence="8">The sequence shown here is derived from an EMBL/GenBank/DDBJ whole genome shotgun (WGS) entry which is preliminary data.</text>
</comment>
<keyword evidence="2" id="KW-0677">Repeat</keyword>
<evidence type="ECO:0000313" key="9">
    <source>
        <dbReference type="Proteomes" id="UP001162483"/>
    </source>
</evidence>
<dbReference type="InterPro" id="IPR036236">
    <property type="entry name" value="Znf_C2H2_sf"/>
</dbReference>
<proteinExistence type="predicted"/>
<dbReference type="SUPFAM" id="SSF57667">
    <property type="entry name" value="beta-beta-alpha zinc fingers"/>
    <property type="match status" value="1"/>
</dbReference>
<keyword evidence="4" id="KW-0862">Zinc</keyword>
<feature type="domain" description="C2H2-type" evidence="7">
    <location>
        <begin position="38"/>
        <end position="66"/>
    </location>
</feature>
<dbReference type="EMBL" id="CATNWA010004810">
    <property type="protein sequence ID" value="CAI9548716.1"/>
    <property type="molecule type" value="Genomic_DNA"/>
</dbReference>
<evidence type="ECO:0000256" key="5">
    <source>
        <dbReference type="ARBA" id="ARBA00023242"/>
    </source>
</evidence>
<dbReference type="PROSITE" id="PS50157">
    <property type="entry name" value="ZINC_FINGER_C2H2_2"/>
    <property type="match status" value="2"/>
</dbReference>
<evidence type="ECO:0000256" key="2">
    <source>
        <dbReference type="ARBA" id="ARBA00022737"/>
    </source>
</evidence>
<dbReference type="PROSITE" id="PS00028">
    <property type="entry name" value="ZINC_FINGER_C2H2_1"/>
    <property type="match status" value="2"/>
</dbReference>
<feature type="domain" description="C2H2-type" evidence="7">
    <location>
        <begin position="10"/>
        <end position="37"/>
    </location>
</feature>
<keyword evidence="9" id="KW-1185">Reference proteome</keyword>
<gene>
    <name evidence="8" type="ORF">SPARVUS_LOCUS3209285</name>
</gene>
<name>A0ABN9BN21_9NEOB</name>
<keyword evidence="5" id="KW-0539">Nucleus</keyword>
<dbReference type="SMART" id="SM00355">
    <property type="entry name" value="ZnF_C2H2"/>
    <property type="match status" value="2"/>
</dbReference>
<sequence>MKACKGEKPYFCSECGKTFISKRCLMIHQRFHTGEKPYQCSECDKAFTEKSDLITHPDDSHWREVISVF</sequence>
<evidence type="ECO:0000256" key="4">
    <source>
        <dbReference type="ARBA" id="ARBA00022833"/>
    </source>
</evidence>
<keyword evidence="1" id="KW-0479">Metal-binding</keyword>
<evidence type="ECO:0000256" key="3">
    <source>
        <dbReference type="ARBA" id="ARBA00022771"/>
    </source>
</evidence>
<evidence type="ECO:0000256" key="6">
    <source>
        <dbReference type="PROSITE-ProRule" id="PRU00042"/>
    </source>
</evidence>
<dbReference type="Gene3D" id="3.30.160.60">
    <property type="entry name" value="Classic Zinc Finger"/>
    <property type="match status" value="2"/>
</dbReference>
<dbReference type="InterPro" id="IPR050826">
    <property type="entry name" value="Krueppel_C2H2_ZnFinger"/>
</dbReference>
<protein>
    <recommendedName>
        <fullName evidence="7">C2H2-type domain-containing protein</fullName>
    </recommendedName>
</protein>
<evidence type="ECO:0000256" key="1">
    <source>
        <dbReference type="ARBA" id="ARBA00022723"/>
    </source>
</evidence>
<reference evidence="8" key="1">
    <citation type="submission" date="2023-05" db="EMBL/GenBank/DDBJ databases">
        <authorList>
            <person name="Stuckert A."/>
        </authorList>
    </citation>
    <scope>NUCLEOTIDE SEQUENCE</scope>
</reference>
<dbReference type="PANTHER" id="PTHR24377">
    <property type="entry name" value="IP01015P-RELATED"/>
    <property type="match status" value="1"/>
</dbReference>
<evidence type="ECO:0000313" key="8">
    <source>
        <dbReference type="EMBL" id="CAI9548716.1"/>
    </source>
</evidence>
<evidence type="ECO:0000259" key="7">
    <source>
        <dbReference type="PROSITE" id="PS50157"/>
    </source>
</evidence>
<keyword evidence="3 6" id="KW-0863">Zinc-finger</keyword>
<dbReference type="InterPro" id="IPR013087">
    <property type="entry name" value="Znf_C2H2_type"/>
</dbReference>
<dbReference type="Pfam" id="PF13465">
    <property type="entry name" value="zf-H2C2_2"/>
    <property type="match status" value="1"/>
</dbReference>
<dbReference type="Proteomes" id="UP001162483">
    <property type="component" value="Unassembled WGS sequence"/>
</dbReference>
<accession>A0ABN9BN21</accession>
<organism evidence="8 9">
    <name type="scientific">Staurois parvus</name>
    <dbReference type="NCBI Taxonomy" id="386267"/>
    <lineage>
        <taxon>Eukaryota</taxon>
        <taxon>Metazoa</taxon>
        <taxon>Chordata</taxon>
        <taxon>Craniata</taxon>
        <taxon>Vertebrata</taxon>
        <taxon>Euteleostomi</taxon>
        <taxon>Amphibia</taxon>
        <taxon>Batrachia</taxon>
        <taxon>Anura</taxon>
        <taxon>Neobatrachia</taxon>
        <taxon>Ranoidea</taxon>
        <taxon>Ranidae</taxon>
        <taxon>Staurois</taxon>
    </lineage>
</organism>